<sequence length="62" mass="7092">MIDYFALALTHALIVIALIRLLSRPELDSEDLLAREEEEVAEAEMSPREKRRARARAEARDA</sequence>
<gene>
    <name evidence="2" type="ORF">K3166_12040</name>
</gene>
<dbReference type="EMBL" id="CP081297">
    <property type="protein sequence ID" value="QZD86905.1"/>
    <property type="molecule type" value="Genomic_DNA"/>
</dbReference>
<evidence type="ECO:0000256" key="1">
    <source>
        <dbReference type="SAM" id="MobiDB-lite"/>
    </source>
</evidence>
<feature type="region of interest" description="Disordered" evidence="1">
    <location>
        <begin position="36"/>
        <end position="62"/>
    </location>
</feature>
<evidence type="ECO:0000313" key="2">
    <source>
        <dbReference type="EMBL" id="QZD86905.1"/>
    </source>
</evidence>
<evidence type="ECO:0000313" key="3">
    <source>
        <dbReference type="Proteomes" id="UP000824280"/>
    </source>
</evidence>
<organism evidence="2 3">
    <name type="scientific">Qipengyuania psychrotolerans</name>
    <dbReference type="NCBI Taxonomy" id="2867238"/>
    <lineage>
        <taxon>Bacteria</taxon>
        <taxon>Pseudomonadati</taxon>
        <taxon>Pseudomonadota</taxon>
        <taxon>Alphaproteobacteria</taxon>
        <taxon>Sphingomonadales</taxon>
        <taxon>Erythrobacteraceae</taxon>
        <taxon>Qipengyuania</taxon>
    </lineage>
</organism>
<reference evidence="2 3" key="1">
    <citation type="submission" date="2021-08" db="EMBL/GenBank/DDBJ databases">
        <title>Comparative Genomics Analysis of the Genus Qipengyuania Reveals Extensive Genetic Diversity and Metabolic Versatility, Including the Description of Fifteen Novel Species.</title>
        <authorList>
            <person name="Liu Y."/>
        </authorList>
    </citation>
    <scope>NUCLEOTIDE SEQUENCE [LARGE SCALE GENOMIC DNA]</scope>
    <source>
        <strain evidence="2 3">1XM2-8</strain>
    </source>
</reference>
<protein>
    <recommendedName>
        <fullName evidence="4">Protein TolA</fullName>
    </recommendedName>
</protein>
<keyword evidence="3" id="KW-1185">Reference proteome</keyword>
<name>A0ABX8ZD21_9SPHN</name>
<proteinExistence type="predicted"/>
<evidence type="ECO:0008006" key="4">
    <source>
        <dbReference type="Google" id="ProtNLM"/>
    </source>
</evidence>
<accession>A0ABX8ZD21</accession>
<dbReference type="RefSeq" id="WP_221422446.1">
    <property type="nucleotide sequence ID" value="NZ_CP081297.1"/>
</dbReference>
<dbReference type="Proteomes" id="UP000824280">
    <property type="component" value="Chromosome"/>
</dbReference>